<dbReference type="RefSeq" id="WP_171026715.1">
    <property type="nucleotide sequence ID" value="NZ_CADEUY010000001.1"/>
</dbReference>
<proteinExistence type="predicted"/>
<evidence type="ECO:0000313" key="2">
    <source>
        <dbReference type="Proteomes" id="UP001172109"/>
    </source>
</evidence>
<gene>
    <name evidence="1" type="ORF">QZM56_01935</name>
</gene>
<sequence>MSRFSESRIHRFETLALTWHAGMRTLISAGTASEVDCRDHAIRIFGCRGRSNPPAARRFRPSAGVPAHPQAFALSAESNGST</sequence>
<dbReference type="AlphaFoldDB" id="A0AAP4VFU3"/>
<dbReference type="EMBL" id="JAUJQS010000001">
    <property type="protein sequence ID" value="MDN7563264.1"/>
    <property type="molecule type" value="Genomic_DNA"/>
</dbReference>
<evidence type="ECO:0000313" key="1">
    <source>
        <dbReference type="EMBL" id="MDN7563264.1"/>
    </source>
</evidence>
<name>A0AAP4VFU3_9BURK</name>
<dbReference type="Proteomes" id="UP001172109">
    <property type="component" value="Unassembled WGS sequence"/>
</dbReference>
<organism evidence="1 2">
    <name type="scientific">Burkholderia contaminans</name>
    <dbReference type="NCBI Taxonomy" id="488447"/>
    <lineage>
        <taxon>Bacteria</taxon>
        <taxon>Pseudomonadati</taxon>
        <taxon>Pseudomonadota</taxon>
        <taxon>Betaproteobacteria</taxon>
        <taxon>Burkholderiales</taxon>
        <taxon>Burkholderiaceae</taxon>
        <taxon>Burkholderia</taxon>
        <taxon>Burkholderia cepacia complex</taxon>
    </lineage>
</organism>
<comment type="caution">
    <text evidence="1">The sequence shown here is derived from an EMBL/GenBank/DDBJ whole genome shotgun (WGS) entry which is preliminary data.</text>
</comment>
<protein>
    <submittedName>
        <fullName evidence="1">Uncharacterized protein</fullName>
    </submittedName>
</protein>
<accession>A0AAP4VFU3</accession>
<reference evidence="1" key="1">
    <citation type="submission" date="2023-07" db="EMBL/GenBank/DDBJ databases">
        <title>A collection of bacterial strains from the Burkholderia cepacia Research Laboratory and Repository.</title>
        <authorList>
            <person name="Lipuma J."/>
            <person name="Spilker T."/>
            <person name="Caverly L."/>
        </authorList>
    </citation>
    <scope>NUCLEOTIDE SEQUENCE</scope>
    <source>
        <strain evidence="1">AU44979</strain>
    </source>
</reference>